<comment type="caution">
    <text evidence="1">The sequence shown here is derived from an EMBL/GenBank/DDBJ whole genome shotgun (WGS) entry which is preliminary data.</text>
</comment>
<reference evidence="1 2" key="1">
    <citation type="submission" date="2018-06" db="EMBL/GenBank/DDBJ databases">
        <title>Genome Sequence of the Brown Rot Fungal Pathogen Monilinia fructigena.</title>
        <authorList>
            <person name="Landi L."/>
            <person name="De Miccolis Angelini R.M."/>
            <person name="Pollastro S."/>
            <person name="Abate D."/>
            <person name="Faretra F."/>
            <person name="Romanazzi G."/>
        </authorList>
    </citation>
    <scope>NUCLEOTIDE SEQUENCE [LARGE SCALE GENOMIC DNA]</scope>
    <source>
        <strain evidence="1 2">Mfrg269</strain>
    </source>
</reference>
<dbReference type="CDD" id="cd10170">
    <property type="entry name" value="ASKHA_NBD_HSP70"/>
    <property type="match status" value="1"/>
</dbReference>
<keyword evidence="2" id="KW-1185">Reference proteome</keyword>
<dbReference type="Proteomes" id="UP000249056">
    <property type="component" value="Unassembled WGS sequence"/>
</dbReference>
<dbReference type="AlphaFoldDB" id="A0A395IFU1"/>
<dbReference type="Gene3D" id="3.30.420.40">
    <property type="match status" value="1"/>
</dbReference>
<organism evidence="1 2">
    <name type="scientific">Monilinia fructigena</name>
    <dbReference type="NCBI Taxonomy" id="38457"/>
    <lineage>
        <taxon>Eukaryota</taxon>
        <taxon>Fungi</taxon>
        <taxon>Dikarya</taxon>
        <taxon>Ascomycota</taxon>
        <taxon>Pezizomycotina</taxon>
        <taxon>Leotiomycetes</taxon>
        <taxon>Helotiales</taxon>
        <taxon>Sclerotiniaceae</taxon>
        <taxon>Monilinia</taxon>
    </lineage>
</organism>
<dbReference type="EMBL" id="QKRW01000056">
    <property type="protein sequence ID" value="RAL59237.1"/>
    <property type="molecule type" value="Genomic_DNA"/>
</dbReference>
<evidence type="ECO:0000313" key="2">
    <source>
        <dbReference type="Proteomes" id="UP000249056"/>
    </source>
</evidence>
<accession>A0A395IFU1</accession>
<evidence type="ECO:0000313" key="1">
    <source>
        <dbReference type="EMBL" id="RAL59237.1"/>
    </source>
</evidence>
<dbReference type="InterPro" id="IPR043129">
    <property type="entry name" value="ATPase_NBD"/>
</dbReference>
<sequence>MISRLFTDEFLGLIFAPRNTKDSRRFHYIDLKGSTISQQRKVPSRIAYCVENKDLLANAWGFGVKPKFVSCWTKLLLDKNAVAAQEDDIKDWKNIDDGMMRLPPARSASQVVEEFLHEMYLCLVEEVEKFYGATVLEVTPIDCWITLPAIWSDEAKQATPNSTIEAGFAKRSIDQIHTIAEPEAAAIATLKELSAPGTLNACGDNILICDGGGGTVDLTAYTVTSVIPNIKFKELCIGTGPGSTIMNNWEWIKKDFGHNEFEENAVLGPIFLNVPGSHQYDSDEHSVILSHQTAVLRGTAARALEGIVPSLRYARRHYGFGDTSMTTKARNVVQEECGSVFQRR</sequence>
<dbReference type="OrthoDB" id="2963168at2759"/>
<gene>
    <name evidence="1" type="ORF">DID88_006952</name>
</gene>
<protein>
    <submittedName>
        <fullName evidence="1">Uncharacterized protein</fullName>
    </submittedName>
</protein>
<dbReference type="PANTHER" id="PTHR14187">
    <property type="entry name" value="ALPHA KINASE/ELONGATION FACTOR 2 KINASE"/>
    <property type="match status" value="1"/>
</dbReference>
<dbReference type="PANTHER" id="PTHR14187:SF81">
    <property type="entry name" value="HSP70 FAMILY PROTEIN (AFU_ORTHOLOGUE AFUA_4G14040)"/>
    <property type="match status" value="1"/>
</dbReference>
<proteinExistence type="predicted"/>
<name>A0A395IFU1_9HELO</name>
<dbReference type="SUPFAM" id="SSF53067">
    <property type="entry name" value="Actin-like ATPase domain"/>
    <property type="match status" value="1"/>
</dbReference>